<proteinExistence type="predicted"/>
<dbReference type="InterPro" id="IPR043502">
    <property type="entry name" value="DNA/RNA_pol_sf"/>
</dbReference>
<protein>
    <submittedName>
        <fullName evidence="2">Retrovirus-related Pol polyprotein from transposon 17.6</fullName>
    </submittedName>
</protein>
<evidence type="ECO:0000313" key="2">
    <source>
        <dbReference type="EMBL" id="RDY09245.1"/>
    </source>
</evidence>
<sequence length="207" mass="23759">MSGIDPDFICHRLSITFGMWLMCQKKRRLGDKKRWTAKEETTKILQACFVRGDLYLLLNIDGVVDGAFGCGLLSFMDAYLGYNQIKMHSSDETKTTFIIDEDNFCYRIEECRADVPKVMNRIGHQLEVYVDNMVVKSDTESQHVEALTSIFLVLREHQLKLNPNKCSFGVKVENFLDFMLTKQGIEANPEKCEVVIKMSSPKNVKEV</sequence>
<reference evidence="2" key="1">
    <citation type="submission" date="2018-05" db="EMBL/GenBank/DDBJ databases">
        <title>Draft genome of Mucuna pruriens seed.</title>
        <authorList>
            <person name="Nnadi N.E."/>
            <person name="Vos R."/>
            <person name="Hasami M.H."/>
            <person name="Devisetty U.K."/>
            <person name="Aguiy J.C."/>
        </authorList>
    </citation>
    <scope>NUCLEOTIDE SEQUENCE [LARGE SCALE GENOMIC DNA]</scope>
    <source>
        <strain evidence="2">JCA_2017</strain>
    </source>
</reference>
<dbReference type="EMBL" id="QJKJ01001092">
    <property type="protein sequence ID" value="RDY09245.1"/>
    <property type="molecule type" value="Genomic_DNA"/>
</dbReference>
<evidence type="ECO:0000259" key="1">
    <source>
        <dbReference type="Pfam" id="PF00078"/>
    </source>
</evidence>
<name>A0A371I2J3_MUCPR</name>
<dbReference type="Gene3D" id="3.30.70.270">
    <property type="match status" value="1"/>
</dbReference>
<dbReference type="Pfam" id="PF00078">
    <property type="entry name" value="RVT_1"/>
    <property type="match status" value="1"/>
</dbReference>
<feature type="domain" description="Reverse transcriptase" evidence="1">
    <location>
        <begin position="120"/>
        <end position="171"/>
    </location>
</feature>
<dbReference type="CDD" id="cd01647">
    <property type="entry name" value="RT_LTR"/>
    <property type="match status" value="1"/>
</dbReference>
<dbReference type="PANTHER" id="PTHR24559">
    <property type="entry name" value="TRANSPOSON TY3-I GAG-POL POLYPROTEIN"/>
    <property type="match status" value="1"/>
</dbReference>
<accession>A0A371I2J3</accession>
<dbReference type="AlphaFoldDB" id="A0A371I2J3"/>
<dbReference type="InterPro" id="IPR000477">
    <property type="entry name" value="RT_dom"/>
</dbReference>
<gene>
    <name evidence="2" type="primary">pol</name>
    <name evidence="2" type="ORF">CR513_06410</name>
</gene>
<dbReference type="Proteomes" id="UP000257109">
    <property type="component" value="Unassembled WGS sequence"/>
</dbReference>
<keyword evidence="3" id="KW-1185">Reference proteome</keyword>
<dbReference type="SUPFAM" id="SSF56672">
    <property type="entry name" value="DNA/RNA polymerases"/>
    <property type="match status" value="1"/>
</dbReference>
<evidence type="ECO:0000313" key="3">
    <source>
        <dbReference type="Proteomes" id="UP000257109"/>
    </source>
</evidence>
<dbReference type="InterPro" id="IPR043128">
    <property type="entry name" value="Rev_trsase/Diguanyl_cyclase"/>
</dbReference>
<dbReference type="OrthoDB" id="101614at2759"/>
<dbReference type="PANTHER" id="PTHR24559:SF444">
    <property type="entry name" value="REVERSE TRANSCRIPTASE DOMAIN-CONTAINING PROTEIN"/>
    <property type="match status" value="1"/>
</dbReference>
<feature type="non-terminal residue" evidence="2">
    <location>
        <position position="1"/>
    </location>
</feature>
<dbReference type="InterPro" id="IPR053134">
    <property type="entry name" value="RNA-dir_DNA_polymerase"/>
</dbReference>
<organism evidence="2 3">
    <name type="scientific">Mucuna pruriens</name>
    <name type="common">Velvet bean</name>
    <name type="synonym">Dolichos pruriens</name>
    <dbReference type="NCBI Taxonomy" id="157652"/>
    <lineage>
        <taxon>Eukaryota</taxon>
        <taxon>Viridiplantae</taxon>
        <taxon>Streptophyta</taxon>
        <taxon>Embryophyta</taxon>
        <taxon>Tracheophyta</taxon>
        <taxon>Spermatophyta</taxon>
        <taxon>Magnoliopsida</taxon>
        <taxon>eudicotyledons</taxon>
        <taxon>Gunneridae</taxon>
        <taxon>Pentapetalae</taxon>
        <taxon>rosids</taxon>
        <taxon>fabids</taxon>
        <taxon>Fabales</taxon>
        <taxon>Fabaceae</taxon>
        <taxon>Papilionoideae</taxon>
        <taxon>50 kb inversion clade</taxon>
        <taxon>NPAAA clade</taxon>
        <taxon>indigoferoid/millettioid clade</taxon>
        <taxon>Phaseoleae</taxon>
        <taxon>Mucuna</taxon>
    </lineage>
</organism>
<comment type="caution">
    <text evidence="2">The sequence shown here is derived from an EMBL/GenBank/DDBJ whole genome shotgun (WGS) entry which is preliminary data.</text>
</comment>